<protein>
    <submittedName>
        <fullName evidence="3">Dicarboxylate carrier protein</fullName>
    </submittedName>
</protein>
<reference evidence="4" key="1">
    <citation type="submission" date="2016-10" db="EMBL/GenBank/DDBJ databases">
        <authorList>
            <person name="Wegmann U."/>
        </authorList>
    </citation>
    <scope>NUCLEOTIDE SEQUENCE [LARGE SCALE GENOMIC DNA]</scope>
</reference>
<evidence type="ECO:0000256" key="1">
    <source>
        <dbReference type="SAM" id="Phobius"/>
    </source>
</evidence>
<feature type="transmembrane region" description="Helical" evidence="1">
    <location>
        <begin position="349"/>
        <end position="373"/>
    </location>
</feature>
<dbReference type="InterPro" id="IPR009827">
    <property type="entry name" value="MatC_N"/>
</dbReference>
<dbReference type="AlphaFoldDB" id="A0A1K1LHT7"/>
<gene>
    <name evidence="3" type="ORF">DESPIGER_2439</name>
</gene>
<feature type="transmembrane region" description="Helical" evidence="1">
    <location>
        <begin position="20"/>
        <end position="41"/>
    </location>
</feature>
<feature type="transmembrane region" description="Helical" evidence="1">
    <location>
        <begin position="96"/>
        <end position="124"/>
    </location>
</feature>
<feature type="transmembrane region" description="Helical" evidence="1">
    <location>
        <begin position="309"/>
        <end position="337"/>
    </location>
</feature>
<keyword evidence="4" id="KW-1185">Reference proteome</keyword>
<dbReference type="Pfam" id="PF07158">
    <property type="entry name" value="MatC_N"/>
    <property type="match status" value="1"/>
</dbReference>
<dbReference type="KEGG" id="dpg:DESPIGER_2439"/>
<proteinExistence type="predicted"/>
<feature type="transmembrane region" description="Helical" evidence="1">
    <location>
        <begin position="271"/>
        <end position="289"/>
    </location>
</feature>
<dbReference type="OrthoDB" id="8738207at2"/>
<feature type="transmembrane region" description="Helical" evidence="1">
    <location>
        <begin position="177"/>
        <end position="201"/>
    </location>
</feature>
<dbReference type="RefSeq" id="WP_072337128.1">
    <property type="nucleotide sequence ID" value="NZ_CALJDE010000059.1"/>
</dbReference>
<evidence type="ECO:0000313" key="4">
    <source>
        <dbReference type="Proteomes" id="UP000186323"/>
    </source>
</evidence>
<name>A0A1K1LHT7_9BACT</name>
<keyword evidence="1" id="KW-0472">Membrane</keyword>
<accession>A0A1K1LHT7</accession>
<feature type="transmembrane region" description="Helical" evidence="1">
    <location>
        <begin position="247"/>
        <end position="264"/>
    </location>
</feature>
<keyword evidence="1" id="KW-0812">Transmembrane</keyword>
<evidence type="ECO:0000313" key="3">
    <source>
        <dbReference type="EMBL" id="SFV74258.1"/>
    </source>
</evidence>
<keyword evidence="1" id="KW-1133">Transmembrane helix</keyword>
<feature type="transmembrane region" description="Helical" evidence="1">
    <location>
        <begin position="393"/>
        <end position="410"/>
    </location>
</feature>
<feature type="transmembrane region" description="Helical" evidence="1">
    <location>
        <begin position="136"/>
        <end position="157"/>
    </location>
</feature>
<sequence>MTTLQIYALVWLAFVFGLSLWQHINLGLIMIPASFLLALFTGLPLKELYAAFPAKLVLLVLGVMYLWNHVQESGFAGIIVKKAVALARGRVYLLPWIIHVLAALICAVGALPAAAFAITVPVALEIAKRERISPTMMGIILIQGSCVGGFTLFNPWGNLVAEQAAHAGIPIDPTWLFLSQGVVAIAVAVVAFFVFGGMELIRRPAQQRRAGEEGQEATGPLTPYQICSFIGMILFIVLALLKYDVGLTAFTIGMVLQIAFRIKSKAALSKLPWGIAIMIAGVLIYVGLLEKLGVLRVIGDYLAGMEDPSLVRFSVAIVGTILANFESSSIAVLGLVIPVAVKSMAGSTAVLANSISLGVLSACLVVMCASPFHIGGALILSEAEDYDKTFRHLLWWVLALTLVMPFLTFLL</sequence>
<dbReference type="Proteomes" id="UP000186323">
    <property type="component" value="Chromosome I"/>
</dbReference>
<organism evidence="3 4">
    <name type="scientific">Desulfovibrio piger</name>
    <dbReference type="NCBI Taxonomy" id="901"/>
    <lineage>
        <taxon>Bacteria</taxon>
        <taxon>Pseudomonadati</taxon>
        <taxon>Thermodesulfobacteriota</taxon>
        <taxon>Desulfovibrionia</taxon>
        <taxon>Desulfovibrionales</taxon>
        <taxon>Desulfovibrionaceae</taxon>
        <taxon>Desulfovibrio</taxon>
    </lineage>
</organism>
<evidence type="ECO:0000259" key="2">
    <source>
        <dbReference type="Pfam" id="PF07158"/>
    </source>
</evidence>
<feature type="transmembrane region" description="Helical" evidence="1">
    <location>
        <begin position="221"/>
        <end position="241"/>
    </location>
</feature>
<dbReference type="EMBL" id="LT630450">
    <property type="protein sequence ID" value="SFV74258.1"/>
    <property type="molecule type" value="Genomic_DNA"/>
</dbReference>
<feature type="domain" description="Dicarboxylate carrier MatC N-terminal" evidence="2">
    <location>
        <begin position="5"/>
        <end position="149"/>
    </location>
</feature>